<dbReference type="RefSeq" id="WP_376811740.1">
    <property type="nucleotide sequence ID" value="NZ_JBHSDY010000002.1"/>
</dbReference>
<dbReference type="InterPro" id="IPR018060">
    <property type="entry name" value="HTH_AraC"/>
</dbReference>
<dbReference type="EMBL" id="JBHSDY010000002">
    <property type="protein sequence ID" value="MFC4297182.1"/>
    <property type="molecule type" value="Genomic_DNA"/>
</dbReference>
<dbReference type="Gene3D" id="1.10.10.60">
    <property type="entry name" value="Homeodomain-like"/>
    <property type="match status" value="1"/>
</dbReference>
<dbReference type="PROSITE" id="PS01124">
    <property type="entry name" value="HTH_ARAC_FAMILY_2"/>
    <property type="match status" value="1"/>
</dbReference>
<dbReference type="SMART" id="SM00342">
    <property type="entry name" value="HTH_ARAC"/>
    <property type="match status" value="1"/>
</dbReference>
<keyword evidence="2" id="KW-0238">DNA-binding</keyword>
<evidence type="ECO:0000256" key="3">
    <source>
        <dbReference type="ARBA" id="ARBA00023163"/>
    </source>
</evidence>
<proteinExistence type="predicted"/>
<evidence type="ECO:0000313" key="6">
    <source>
        <dbReference type="Proteomes" id="UP001595756"/>
    </source>
</evidence>
<dbReference type="InterPro" id="IPR018062">
    <property type="entry name" value="HTH_AraC-typ_CS"/>
</dbReference>
<comment type="caution">
    <text evidence="5">The sequence shown here is derived from an EMBL/GenBank/DDBJ whole genome shotgun (WGS) entry which is preliminary data.</text>
</comment>
<sequence>MRRERVAHDAEDHARNLSQWEQSYSQFSSGRFEGRLTELWLPGLQIFQETANQALRQSCAAWNDALWFGLPAPGVPASRLDAQPVQGDTLLFRQGGCEFELSTPERCQLFGIVIDKTLFDEHFPYADALGLPGPGGTLAVPPEHFRRILGTLRQALFPPDGRPAATPEHILDLQETVLDQLGAALAHGSAPPRGAHYSRIRHSHQVVGQACELVLAQPSQRLSIADLCRQMHVSRRTLQYCFQEVAGLSPLTYLRILKLNQVRRRLRSTDDPANRVTQAATTWGFEHLGQFSRDYRRLFGELPSSTLRDPAD</sequence>
<organism evidence="5 6">
    <name type="scientific">Castellaniella hirudinis</name>
    <dbReference type="NCBI Taxonomy" id="1144617"/>
    <lineage>
        <taxon>Bacteria</taxon>
        <taxon>Pseudomonadati</taxon>
        <taxon>Pseudomonadota</taxon>
        <taxon>Betaproteobacteria</taxon>
        <taxon>Burkholderiales</taxon>
        <taxon>Alcaligenaceae</taxon>
        <taxon>Castellaniella</taxon>
    </lineage>
</organism>
<reference evidence="6" key="1">
    <citation type="journal article" date="2019" name="Int. J. Syst. Evol. Microbiol.">
        <title>The Global Catalogue of Microorganisms (GCM) 10K type strain sequencing project: providing services to taxonomists for standard genome sequencing and annotation.</title>
        <authorList>
            <consortium name="The Broad Institute Genomics Platform"/>
            <consortium name="The Broad Institute Genome Sequencing Center for Infectious Disease"/>
            <person name="Wu L."/>
            <person name="Ma J."/>
        </authorList>
    </citation>
    <scope>NUCLEOTIDE SEQUENCE [LARGE SCALE GENOMIC DNA]</scope>
    <source>
        <strain evidence="6">CGMCC 1.19029</strain>
    </source>
</reference>
<gene>
    <name evidence="5" type="ORF">ACFO0J_03905</name>
</gene>
<evidence type="ECO:0000259" key="4">
    <source>
        <dbReference type="PROSITE" id="PS01124"/>
    </source>
</evidence>
<feature type="domain" description="HTH araC/xylS-type" evidence="4">
    <location>
        <begin position="208"/>
        <end position="309"/>
    </location>
</feature>
<dbReference type="InterPro" id="IPR009057">
    <property type="entry name" value="Homeodomain-like_sf"/>
</dbReference>
<dbReference type="PANTHER" id="PTHR46796:SF12">
    <property type="entry name" value="HTH-TYPE DNA-BINDING TRANSCRIPTIONAL ACTIVATOR EUTR"/>
    <property type="match status" value="1"/>
</dbReference>
<name>A0ABV8RVL8_9BURK</name>
<dbReference type="PANTHER" id="PTHR46796">
    <property type="entry name" value="HTH-TYPE TRANSCRIPTIONAL ACTIVATOR RHAS-RELATED"/>
    <property type="match status" value="1"/>
</dbReference>
<dbReference type="Proteomes" id="UP001595756">
    <property type="component" value="Unassembled WGS sequence"/>
</dbReference>
<keyword evidence="3" id="KW-0804">Transcription</keyword>
<evidence type="ECO:0000256" key="1">
    <source>
        <dbReference type="ARBA" id="ARBA00023015"/>
    </source>
</evidence>
<keyword evidence="1" id="KW-0805">Transcription regulation</keyword>
<evidence type="ECO:0000256" key="2">
    <source>
        <dbReference type="ARBA" id="ARBA00023125"/>
    </source>
</evidence>
<keyword evidence="6" id="KW-1185">Reference proteome</keyword>
<dbReference type="SUPFAM" id="SSF46689">
    <property type="entry name" value="Homeodomain-like"/>
    <property type="match status" value="1"/>
</dbReference>
<accession>A0ABV8RVL8</accession>
<dbReference type="InterPro" id="IPR050204">
    <property type="entry name" value="AraC_XylS_family_regulators"/>
</dbReference>
<evidence type="ECO:0000313" key="5">
    <source>
        <dbReference type="EMBL" id="MFC4297182.1"/>
    </source>
</evidence>
<dbReference type="PROSITE" id="PS00041">
    <property type="entry name" value="HTH_ARAC_FAMILY_1"/>
    <property type="match status" value="1"/>
</dbReference>
<dbReference type="Pfam" id="PF12833">
    <property type="entry name" value="HTH_18"/>
    <property type="match status" value="1"/>
</dbReference>
<protein>
    <submittedName>
        <fullName evidence="5">Helix-turn-helix domain-containing protein</fullName>
    </submittedName>
</protein>